<comment type="catalytic activity">
    <reaction evidence="6">
        <text>[(1-&gt;3)-alpha-D-glucosyl](n) + UDP-alpha-D-glucose = [(1-&gt;3)-alpha-D-glucosyl](n+1) + UDP + H(+)</text>
        <dbReference type="Rhea" id="RHEA:19749"/>
        <dbReference type="Rhea" id="RHEA-COMP:11150"/>
        <dbReference type="Rhea" id="RHEA-COMP:11151"/>
        <dbReference type="ChEBI" id="CHEBI:15378"/>
        <dbReference type="ChEBI" id="CHEBI:28100"/>
        <dbReference type="ChEBI" id="CHEBI:58223"/>
        <dbReference type="ChEBI" id="CHEBI:58885"/>
        <dbReference type="EC" id="2.4.1.183"/>
    </reaction>
</comment>
<feature type="transmembrane region" description="Helical" evidence="8">
    <location>
        <begin position="1999"/>
        <end position="2021"/>
    </location>
</feature>
<dbReference type="Gene3D" id="3.40.50.2000">
    <property type="entry name" value="Glycogen Phosphorylase B"/>
    <property type="match status" value="2"/>
</dbReference>
<evidence type="ECO:0000256" key="9">
    <source>
        <dbReference type="SAM" id="SignalP"/>
    </source>
</evidence>
<dbReference type="GO" id="GO:0047657">
    <property type="term" value="F:alpha-1,3-glucan synthase activity"/>
    <property type="evidence" value="ECO:0007669"/>
    <property type="project" value="UniProtKB-EC"/>
</dbReference>
<dbReference type="InterPro" id="IPR058659">
    <property type="entry name" value="Mok11-13/Ags1-like_CBM"/>
</dbReference>
<dbReference type="InterPro" id="IPR017853">
    <property type="entry name" value="GH"/>
</dbReference>
<organism evidence="11 12">
    <name type="scientific">Cytospora mali</name>
    <name type="common">Apple Valsa canker fungus</name>
    <name type="synonym">Valsa mali</name>
    <dbReference type="NCBI Taxonomy" id="578113"/>
    <lineage>
        <taxon>Eukaryota</taxon>
        <taxon>Fungi</taxon>
        <taxon>Dikarya</taxon>
        <taxon>Ascomycota</taxon>
        <taxon>Pezizomycotina</taxon>
        <taxon>Sordariomycetes</taxon>
        <taxon>Sordariomycetidae</taxon>
        <taxon>Diaporthales</taxon>
        <taxon>Cytosporaceae</taxon>
        <taxon>Cytospora</taxon>
    </lineage>
</organism>
<dbReference type="EMBL" id="KN714760">
    <property type="protein sequence ID" value="KUI60844.1"/>
    <property type="molecule type" value="Genomic_DNA"/>
</dbReference>
<comment type="similarity">
    <text evidence="1">Belongs to the glycosyltransferase group 1 family.</text>
</comment>
<keyword evidence="4" id="KW-0808">Transferase</keyword>
<dbReference type="SUPFAM" id="SSF53756">
    <property type="entry name" value="UDP-Glycosyltransferase/glycogen phosphorylase"/>
    <property type="match status" value="1"/>
</dbReference>
<dbReference type="Pfam" id="PF00534">
    <property type="entry name" value="Glycos_transf_1"/>
    <property type="match status" value="1"/>
</dbReference>
<evidence type="ECO:0000256" key="4">
    <source>
        <dbReference type="ARBA" id="ARBA00022679"/>
    </source>
</evidence>
<dbReference type="GO" id="GO:0070600">
    <property type="term" value="P:fungal-type cell wall (1-&gt;3)-alpha-glucan biosynthetic process"/>
    <property type="evidence" value="ECO:0007669"/>
    <property type="project" value="TreeGrafter"/>
</dbReference>
<feature type="domain" description="Glycosyl hydrolase family 13 catalytic" evidence="10">
    <location>
        <begin position="61"/>
        <end position="526"/>
    </location>
</feature>
<dbReference type="FunFam" id="3.40.50.2000:FF:000052">
    <property type="entry name" value="Alpha-1,3-glucan synthase Ags2"/>
    <property type="match status" value="1"/>
</dbReference>
<dbReference type="InterPro" id="IPR001296">
    <property type="entry name" value="Glyco_trans_1"/>
</dbReference>
<evidence type="ECO:0000256" key="2">
    <source>
        <dbReference type="ARBA" id="ARBA00012688"/>
    </source>
</evidence>
<evidence type="ECO:0000256" key="3">
    <source>
        <dbReference type="ARBA" id="ARBA00022676"/>
    </source>
</evidence>
<dbReference type="Pfam" id="PF08323">
    <property type="entry name" value="Glyco_transf_5"/>
    <property type="match status" value="1"/>
</dbReference>
<dbReference type="Pfam" id="PF00128">
    <property type="entry name" value="Alpha-amylase"/>
    <property type="match status" value="1"/>
</dbReference>
<dbReference type="SUPFAM" id="SSF51445">
    <property type="entry name" value="(Trans)glycosidases"/>
    <property type="match status" value="1"/>
</dbReference>
<dbReference type="CDD" id="cd11323">
    <property type="entry name" value="AmyAc_AGS"/>
    <property type="match status" value="1"/>
</dbReference>
<feature type="transmembrane region" description="Helical" evidence="8">
    <location>
        <begin position="2398"/>
        <end position="2418"/>
    </location>
</feature>
<feature type="transmembrane region" description="Helical" evidence="8">
    <location>
        <begin position="2033"/>
        <end position="2050"/>
    </location>
</feature>
<dbReference type="Pfam" id="PF26127">
    <property type="entry name" value="12TM_Mok13"/>
    <property type="match status" value="1"/>
</dbReference>
<feature type="transmembrane region" description="Helical" evidence="8">
    <location>
        <begin position="2249"/>
        <end position="2271"/>
    </location>
</feature>
<dbReference type="InterPro" id="IPR058657">
    <property type="entry name" value="Mok11-13/Ags1-like_Ig"/>
</dbReference>
<feature type="transmembrane region" description="Helical" evidence="8">
    <location>
        <begin position="1082"/>
        <end position="1108"/>
    </location>
</feature>
<keyword evidence="8" id="KW-0472">Membrane</keyword>
<feature type="transmembrane region" description="Helical" evidence="8">
    <location>
        <begin position="2292"/>
        <end position="2312"/>
    </location>
</feature>
<sequence length="2426" mass="272151">MALLLLLFTASVARALRYDPAYAEWNLNTNQQAVNPMDYTGVRTGHTYHPSPDNWRFPFYSLTLDRWVNGDPSNDNANGTLFEQDIWSTQLRHGGDIQGLIDSLDYIQGMGIKASPYQISADIDGIYIAGSPFINQPWGADAYSPLDLSLLDAHFGNITTWQQAIDDIHSRGMYVVMDNTMATLGDLLGFEGHLNSTTGFTPKEYPVLYKTDRQYHDFHFGNDYNDTCDYPRFWNETGYPINDPSREQFKGCYNSDFDQYGDTEAFGVHPDYQRQITKFASVQDRLREWMPSVRQRLEVFSCMAITQLDIDGFRFDKAAQVTPDAQGNFSAAIRDCATRVGKKNFFLPGELTPGNSLSSIYLGRGRQPDQQPKDLATAMNLTGKASEDIYFLRNKGQNALDAAAFHYWAYHFLTRFLGLSGNLEAGYDLPLDWVNGVNQMILTNDLVNVNTEEFDPRHMYGVTNQDNFRWPAITQGIERELLGFFITTLFLPGIPLIYYGQEQGLYILDNTANNYLFGRQPMSPASAWQIHGCYNLGSSQYIDWPLDQGRFGCEDDNVPRDHRDPSHPMRNILKAMYAMRENYDTLNEGWLVQQLANQTDHTILNGSTTPTERGIWSIARAFFPTVQGQFASDPVWFVYHNREDTTPYTFDCSKNETGFFAPFDANTSLKNLFYPYDEITLETSPQHFGFSGSEKASGCLSKITMTPFEYRAYVAKSKWKEAPPVITKFTPGHDFSINSANAKGSVNISFDFSQKMDCDGVTESITISSLIEGDTGNAEINNSTVKCTTLTDDEKPPYVGALGSKWSWSATLQNVQDGVHSITVKNAATQDGRVSTNSTDKFMVRVGALNNPVVWPMMANYSTSLLTKSNSDLFVNHNAAGASSWRYSTNWGSSWSNWQPYTGGKQQIEELPWSGTSLQAWSGEHVMVQYHSSLLGSSSFIQQGDAITESHSRLLRRDVSTGNSRRFPHIFVMGDFNQFGFDAGISNEMFMNGDGEWEMHFMDEWPSSIQLNVWGINPDGQPDQTYILGDVDNDGIADRMPPTSQSPSYFNANSSPPGSSLSYKLRFDDNTLKFEFEPQGKWWLQIIIFTLLAVLPVVAGLFAVWIFMGSFYKVQINKIGFKRRGRSPFSKAAHRFSNISFEDFRKSSDSMEMSAVSANATIKRRTVLIATMEYNIDDWNIKIKIGGLGVMAQLMGKALEHQDLIWVVPCVGGINYPLDQRAAPMYPIIMGKEYEVEVQYHRVSNITYVLLDAPVFRKQNKADPYPPRMDDMDSAIYYSAWNYCIAETMRRFPVDLYHINDYHGAAAPLYLLPERTIPCVLSLHNAEFQGMWPMRTPEESKEVANVFNLDIKIVKEYVQFGSVFNLLHAGASYLRVHQRGFGAVGVSKKYGDRSHARYPIFWGLSKIGQLPNPDPTDTAEWNREEQEKIPEPAIDEEFESKRGGLRKQAQEWAGLEIDPTAELFVFVGRWSSQKGVDLIADIFPSVLEKHPKAQLICVGPVIDLYGKFAALKLAKLMLKYPKRVFSKPEFTALPPYIFSGAEFALIPSRDEPFGLVAIEFGRKGALGVGARVGGLGQMPGFWYTIESTAPRHLLHQFRGAIVSALESRRKTRVKMRAWSAKQRFPVAQWLEDLEKLQSEAIRLHVKEERKSSKRISSGSRLTVPSNIDLQAANERLFDDAEPRPPPSTFVSHSVSPRASRASSVSLPFLATRGESPRDSPSLTPRGRQSRSPSRPPQPRQINMPGSELTGRLLPPNPFYTGDDSENYSSSDNLVTMVNTDTNNIAREDASRDLIGGEGSQRDIHQSMRESVDSFAFRMMAPDSTRASRDLLPIPGSSDVSRGLTRYRNSSRLSVFDVVGDRTDYKLQKVDPFFNDNTGEYYRDFEEKLGGLTAKNSENDLCVEEYLTKSERDWFKRFKDAKLGRSRSSSASPVRSVLSKTRVSRAMRYNSISPSDDDDAGDEGETRISDPERDDEFLLGKGYKPPTGLKKLLQIQVGDWPIYSLLLAFGQILSANSYQIVLLTGDVGQTATKLYMVAGTYGVTSILWWLVYRRFQSLYSLSLPWLFYGLSFLLLGISPFVPANGIRGTVLDTATCLYAAGASTGSLFFAVNFGDEGGAPVSTWLFRACVIQGIQQLYVVALWFWGSIIGTQSGMGTIHGNVANSSIPLALVITLPIAIIMWTIGIVLFVGLPDYYRQSGTYIPSFYKSLLRRNTVLWFFLAVVIQNYWLSAPYGRNWKFLFSSKYIPGWSAVLLAVGFIVIVWALLLWIFSRFSMSHPWILPMFSIGLGAPRWAQMLWGTSGIGLYLPWLGGNAVASALVSRTLWLWLGVLDTIQGVGVGMVLLLTLTRQHVAATLIGAQILGSVATMVARATAADKIGPGDVFPDFSAGTTPGITKAWFWVALGMQLTIPFGYFKFFRKEQVAKP</sequence>
<evidence type="ECO:0000259" key="10">
    <source>
        <dbReference type="SMART" id="SM00642"/>
    </source>
</evidence>
<dbReference type="Pfam" id="PF26108">
    <property type="entry name" value="GH_Mok13"/>
    <property type="match status" value="1"/>
</dbReference>
<dbReference type="Proteomes" id="UP000078576">
    <property type="component" value="Unassembled WGS sequence"/>
</dbReference>
<feature type="transmembrane region" description="Helical" evidence="8">
    <location>
        <begin position="2096"/>
        <end position="2112"/>
    </location>
</feature>
<dbReference type="InterPro" id="IPR058656">
    <property type="entry name" value="Mok11-13/Ags1-like_GH"/>
</dbReference>
<feature type="signal peptide" evidence="9">
    <location>
        <begin position="1"/>
        <end position="15"/>
    </location>
</feature>
<keyword evidence="9" id="KW-0732">Signal</keyword>
<dbReference type="InterPro" id="IPR058654">
    <property type="entry name" value="Mok11-14/Ags1-like_TM"/>
</dbReference>
<dbReference type="SMART" id="SM00642">
    <property type="entry name" value="Aamy"/>
    <property type="match status" value="1"/>
</dbReference>
<feature type="compositionally biased region" description="Polar residues" evidence="7">
    <location>
        <begin position="1766"/>
        <end position="1784"/>
    </location>
</feature>
<proteinExistence type="inferred from homology"/>
<dbReference type="OrthoDB" id="512920at2759"/>
<dbReference type="Pfam" id="PF26114">
    <property type="entry name" value="Ig_2_Mok13"/>
    <property type="match status" value="1"/>
</dbReference>
<dbReference type="PANTHER" id="PTHR47182:SF2">
    <property type="entry name" value="CELL WALL ALPHA-1,3-GLUCAN SYNTHASE AGS1"/>
    <property type="match status" value="1"/>
</dbReference>
<gene>
    <name evidence="11" type="ORF">VP1G_08038</name>
</gene>
<keyword evidence="8" id="KW-1133">Transmembrane helix</keyword>
<keyword evidence="12" id="KW-1185">Reference proteome</keyword>
<evidence type="ECO:0000313" key="11">
    <source>
        <dbReference type="EMBL" id="KUI60844.1"/>
    </source>
</evidence>
<evidence type="ECO:0000256" key="1">
    <source>
        <dbReference type="ARBA" id="ARBA00006122"/>
    </source>
</evidence>
<dbReference type="FunFam" id="3.20.20.80:FF:000073">
    <property type="entry name" value="Alpha-1,3-glucan synthase Ags2"/>
    <property type="match status" value="1"/>
</dbReference>
<feature type="chain" id="PRO_5013131075" description="alpha-1,3-glucan synthase" evidence="9">
    <location>
        <begin position="16"/>
        <end position="2426"/>
    </location>
</feature>
<feature type="compositionally biased region" description="Low complexity" evidence="7">
    <location>
        <begin position="1690"/>
        <end position="1705"/>
    </location>
</feature>
<dbReference type="Gene3D" id="3.20.20.80">
    <property type="entry name" value="Glycosidases"/>
    <property type="match status" value="1"/>
</dbReference>
<dbReference type="Pfam" id="PF26111">
    <property type="entry name" value="Ig_Mok13"/>
    <property type="match status" value="1"/>
</dbReference>
<dbReference type="InterPro" id="IPR058658">
    <property type="entry name" value="Mok11-13/Ags1-like_Ig_2"/>
</dbReference>
<feature type="transmembrane region" description="Helical" evidence="8">
    <location>
        <begin position="2124"/>
        <end position="2145"/>
    </location>
</feature>
<feature type="region of interest" description="Disordered" evidence="7">
    <location>
        <begin position="1948"/>
        <end position="1969"/>
    </location>
</feature>
<dbReference type="InterPro" id="IPR058655">
    <property type="entry name" value="Mok11-14/Ags1-like"/>
</dbReference>
<dbReference type="InterPro" id="IPR013534">
    <property type="entry name" value="Starch_synth_cat_dom"/>
</dbReference>
<reference evidence="12" key="1">
    <citation type="submission" date="2014-12" db="EMBL/GenBank/DDBJ databases">
        <title>Genome Sequence of Valsa Canker Pathogens Uncovers a Specific Adaption of Colonization on Woody Bark.</title>
        <authorList>
            <person name="Yin Z."/>
            <person name="Liu H."/>
            <person name="Gao X."/>
            <person name="Li Z."/>
            <person name="Song N."/>
            <person name="Ke X."/>
            <person name="Dai Q."/>
            <person name="Wu Y."/>
            <person name="Sun Y."/>
            <person name="Xu J.-R."/>
            <person name="Kang Z.K."/>
            <person name="Wang L."/>
            <person name="Huang L."/>
        </authorList>
    </citation>
    <scope>NUCLEOTIDE SEQUENCE [LARGE SCALE GENOMIC DNA]</scope>
    <source>
        <strain evidence="12">SXYL134</strain>
    </source>
</reference>
<accession>A0A194VAE1</accession>
<evidence type="ECO:0000313" key="12">
    <source>
        <dbReference type="Proteomes" id="UP000078576"/>
    </source>
</evidence>
<dbReference type="STRING" id="694573.A0A194VAE1"/>
<feature type="transmembrane region" description="Helical" evidence="8">
    <location>
        <begin position="2210"/>
        <end position="2229"/>
    </location>
</feature>
<feature type="transmembrane region" description="Helical" evidence="8">
    <location>
        <begin position="2324"/>
        <end position="2345"/>
    </location>
</feature>
<feature type="transmembrane region" description="Helical" evidence="8">
    <location>
        <begin position="2057"/>
        <end position="2076"/>
    </location>
</feature>
<keyword evidence="3" id="KW-0328">Glycosyltransferase</keyword>
<dbReference type="InterPro" id="IPR006047">
    <property type="entry name" value="GH13_cat_dom"/>
</dbReference>
<evidence type="ECO:0000256" key="6">
    <source>
        <dbReference type="ARBA" id="ARBA00048960"/>
    </source>
</evidence>
<evidence type="ECO:0000256" key="7">
    <source>
        <dbReference type="SAM" id="MobiDB-lite"/>
    </source>
</evidence>
<dbReference type="FunFam" id="3.40.50.2000:FF:000058">
    <property type="entry name" value="Alpha-1,3-glucan synthase Ags1"/>
    <property type="match status" value="1"/>
</dbReference>
<dbReference type="GO" id="GO:0009277">
    <property type="term" value="C:fungal-type cell wall"/>
    <property type="evidence" value="ECO:0007669"/>
    <property type="project" value="TreeGrafter"/>
</dbReference>
<feature type="region of interest" description="Disordered" evidence="7">
    <location>
        <begin position="1646"/>
        <end position="1804"/>
    </location>
</feature>
<keyword evidence="5" id="KW-0961">Cell wall biogenesis/degradation</keyword>
<keyword evidence="8" id="KW-0812">Transmembrane</keyword>
<feature type="transmembrane region" description="Helical" evidence="8">
    <location>
        <begin position="2165"/>
        <end position="2189"/>
    </location>
</feature>
<dbReference type="PANTHER" id="PTHR47182">
    <property type="entry name" value="CELL WALL ALPHA-1,3-GLUCAN SYNTHASE AGS1-RELATED"/>
    <property type="match status" value="1"/>
</dbReference>
<feature type="transmembrane region" description="Helical" evidence="8">
    <location>
        <begin position="2352"/>
        <end position="2374"/>
    </location>
</feature>
<evidence type="ECO:0000256" key="8">
    <source>
        <dbReference type="SAM" id="Phobius"/>
    </source>
</evidence>
<dbReference type="CDD" id="cd03791">
    <property type="entry name" value="GT5_Glycogen_synthase_DULL1-like"/>
    <property type="match status" value="1"/>
</dbReference>
<evidence type="ECO:0000256" key="5">
    <source>
        <dbReference type="ARBA" id="ARBA00023316"/>
    </source>
</evidence>
<dbReference type="EC" id="2.4.1.183" evidence="2"/>
<name>A0A194VAE1_CYTMA</name>
<dbReference type="Pfam" id="PF26122">
    <property type="entry name" value="CBM_Mok13"/>
    <property type="match status" value="1"/>
</dbReference>
<protein>
    <recommendedName>
        <fullName evidence="2">alpha-1,3-glucan synthase</fullName>
        <ecNumber evidence="2">2.4.1.183</ecNumber>
    </recommendedName>
</protein>